<sequence length="251" mass="29433">MFKGLKESRRLKHGELNLVMRNRKITLVTRIGKYELMLKSRVRDGYQFSFNNENEDILVYLNGCFMYKAFLCKGIYETAKCIEEDKISDSTLTELSEPANYKEAMASPKAAKWKESMTSKIQSMYNYQVWNLVYTTPSLKTGKCKWIFKKKTDMDVKVHTYKAMLVAKSYTQTHKIDYEETFSPLAKIKSIGIMLAIAAFHNYEIWQMDVKTVFLNEKLKEDVFMVQPEGFENEKYPKRVCKLQKAIYGLK</sequence>
<dbReference type="EMBL" id="BKCJ010008674">
    <property type="protein sequence ID" value="GEU83389.1"/>
    <property type="molecule type" value="Genomic_DNA"/>
</dbReference>
<comment type="caution">
    <text evidence="2">The sequence shown here is derived from an EMBL/GenBank/DDBJ whole genome shotgun (WGS) entry which is preliminary data.</text>
</comment>
<evidence type="ECO:0000259" key="1">
    <source>
        <dbReference type="Pfam" id="PF07727"/>
    </source>
</evidence>
<feature type="domain" description="Reverse transcriptase Ty1/copia-type" evidence="1">
    <location>
        <begin position="127"/>
        <end position="251"/>
    </location>
</feature>
<proteinExistence type="predicted"/>
<dbReference type="InterPro" id="IPR013103">
    <property type="entry name" value="RVT_2"/>
</dbReference>
<name>A0A6L2NCT6_TANCI</name>
<accession>A0A6L2NCT6</accession>
<dbReference type="Pfam" id="PF07727">
    <property type="entry name" value="RVT_2"/>
    <property type="match status" value="1"/>
</dbReference>
<dbReference type="AlphaFoldDB" id="A0A6L2NCT6"/>
<gene>
    <name evidence="2" type="ORF">Tci_055367</name>
</gene>
<organism evidence="2">
    <name type="scientific">Tanacetum cinerariifolium</name>
    <name type="common">Dalmatian daisy</name>
    <name type="synonym">Chrysanthemum cinerariifolium</name>
    <dbReference type="NCBI Taxonomy" id="118510"/>
    <lineage>
        <taxon>Eukaryota</taxon>
        <taxon>Viridiplantae</taxon>
        <taxon>Streptophyta</taxon>
        <taxon>Embryophyta</taxon>
        <taxon>Tracheophyta</taxon>
        <taxon>Spermatophyta</taxon>
        <taxon>Magnoliopsida</taxon>
        <taxon>eudicotyledons</taxon>
        <taxon>Gunneridae</taxon>
        <taxon>Pentapetalae</taxon>
        <taxon>asterids</taxon>
        <taxon>campanulids</taxon>
        <taxon>Asterales</taxon>
        <taxon>Asteraceae</taxon>
        <taxon>Asteroideae</taxon>
        <taxon>Anthemideae</taxon>
        <taxon>Anthemidinae</taxon>
        <taxon>Tanacetum</taxon>
    </lineage>
</organism>
<evidence type="ECO:0000313" key="2">
    <source>
        <dbReference type="EMBL" id="GEU83389.1"/>
    </source>
</evidence>
<reference evidence="2" key="1">
    <citation type="journal article" date="2019" name="Sci. Rep.">
        <title>Draft genome of Tanacetum cinerariifolium, the natural source of mosquito coil.</title>
        <authorList>
            <person name="Yamashiro T."/>
            <person name="Shiraishi A."/>
            <person name="Satake H."/>
            <person name="Nakayama K."/>
        </authorList>
    </citation>
    <scope>NUCLEOTIDE SEQUENCE</scope>
</reference>
<protein>
    <submittedName>
        <fullName evidence="2">Retrotransposon protein, putative, Ty1-copia subclass</fullName>
    </submittedName>
</protein>